<feature type="non-terminal residue" evidence="2">
    <location>
        <position position="92"/>
    </location>
</feature>
<keyword evidence="1" id="KW-1133">Transmembrane helix</keyword>
<feature type="transmembrane region" description="Helical" evidence="1">
    <location>
        <begin position="46"/>
        <end position="69"/>
    </location>
</feature>
<reference evidence="2" key="1">
    <citation type="journal article" date="2014" name="Front. Microbiol.">
        <title>High frequency of phylogenetically diverse reductive dehalogenase-homologous genes in deep subseafloor sedimentary metagenomes.</title>
        <authorList>
            <person name="Kawai M."/>
            <person name="Futagami T."/>
            <person name="Toyoda A."/>
            <person name="Takaki Y."/>
            <person name="Nishi S."/>
            <person name="Hori S."/>
            <person name="Arai W."/>
            <person name="Tsubouchi T."/>
            <person name="Morono Y."/>
            <person name="Uchiyama I."/>
            <person name="Ito T."/>
            <person name="Fujiyama A."/>
            <person name="Inagaki F."/>
            <person name="Takami H."/>
        </authorList>
    </citation>
    <scope>NUCLEOTIDE SEQUENCE</scope>
    <source>
        <strain evidence="2">Expedition CK06-06</strain>
    </source>
</reference>
<feature type="transmembrane region" description="Helical" evidence="1">
    <location>
        <begin position="16"/>
        <end position="34"/>
    </location>
</feature>
<dbReference type="EMBL" id="BARU01031864">
    <property type="protein sequence ID" value="GAH64493.1"/>
    <property type="molecule type" value="Genomic_DNA"/>
</dbReference>
<protein>
    <recommendedName>
        <fullName evidence="3">DUF485 domain-containing protein</fullName>
    </recommendedName>
</protein>
<keyword evidence="1" id="KW-0812">Transmembrane</keyword>
<keyword evidence="1" id="KW-0472">Membrane</keyword>
<dbReference type="AlphaFoldDB" id="X1J409"/>
<evidence type="ECO:0008006" key="3">
    <source>
        <dbReference type="Google" id="ProtNLM"/>
    </source>
</evidence>
<accession>X1J409</accession>
<sequence>MRNLTAFLSELKRRRVFRVVVVYAGVAFIVFQVADFAFPALHVPDWFSGAVVVLLALGFLVAVGLAWAFDITEKGVVRTAAKEEATKAKKSS</sequence>
<evidence type="ECO:0000313" key="2">
    <source>
        <dbReference type="EMBL" id="GAH64493.1"/>
    </source>
</evidence>
<evidence type="ECO:0000256" key="1">
    <source>
        <dbReference type="SAM" id="Phobius"/>
    </source>
</evidence>
<comment type="caution">
    <text evidence="2">The sequence shown here is derived from an EMBL/GenBank/DDBJ whole genome shotgun (WGS) entry which is preliminary data.</text>
</comment>
<proteinExistence type="predicted"/>
<organism evidence="2">
    <name type="scientific">marine sediment metagenome</name>
    <dbReference type="NCBI Taxonomy" id="412755"/>
    <lineage>
        <taxon>unclassified sequences</taxon>
        <taxon>metagenomes</taxon>
        <taxon>ecological metagenomes</taxon>
    </lineage>
</organism>
<name>X1J409_9ZZZZ</name>
<gene>
    <name evidence="2" type="ORF">S03H2_50341</name>
</gene>